<dbReference type="RefSeq" id="WP_245811596.1">
    <property type="nucleotide sequence ID" value="NZ_BBAL01000007.1"/>
</dbReference>
<feature type="transmembrane region" description="Helical" evidence="1">
    <location>
        <begin position="72"/>
        <end position="95"/>
    </location>
</feature>
<keyword evidence="1" id="KW-1133">Transmembrane helix</keyword>
<name>A0A2A5RME2_9LACT</name>
<proteinExistence type="predicted"/>
<evidence type="ECO:0000313" key="3">
    <source>
        <dbReference type="Proteomes" id="UP000218181"/>
    </source>
</evidence>
<gene>
    <name evidence="2" type="ORF">RT41_GL001346</name>
</gene>
<keyword evidence="1" id="KW-0472">Membrane</keyword>
<evidence type="ECO:0008006" key="4">
    <source>
        <dbReference type="Google" id="ProtNLM"/>
    </source>
</evidence>
<dbReference type="Pfam" id="PF02325">
    <property type="entry name" value="CCB3_YggT"/>
    <property type="match status" value="1"/>
</dbReference>
<feature type="transmembrane region" description="Helical" evidence="1">
    <location>
        <begin position="7"/>
        <end position="33"/>
    </location>
</feature>
<protein>
    <recommendedName>
        <fullName evidence="4">YggT family protein</fullName>
    </recommendedName>
</protein>
<evidence type="ECO:0000313" key="2">
    <source>
        <dbReference type="EMBL" id="PCS00459.1"/>
    </source>
</evidence>
<dbReference type="AlphaFoldDB" id="A0A2A5RME2"/>
<dbReference type="Proteomes" id="UP000218181">
    <property type="component" value="Unassembled WGS sequence"/>
</dbReference>
<sequence>MMTISTLNLIANVLSFIFRLMDIYSWILVAYALMSWIPQLQSSIVGRWIIKLVRPYLNLFDRLPLQFAGLDFTVLVALISIQVIEKFIVIVFNALV</sequence>
<evidence type="ECO:0000256" key="1">
    <source>
        <dbReference type="SAM" id="Phobius"/>
    </source>
</evidence>
<reference evidence="2 3" key="1">
    <citation type="submission" date="2014-12" db="EMBL/GenBank/DDBJ databases">
        <title>Draft genome sequences of 10 type strains of Lactococcus.</title>
        <authorList>
            <person name="Sun Z."/>
            <person name="Zhong Z."/>
            <person name="Liu W."/>
            <person name="Zhang W."/>
            <person name="Zhang H."/>
        </authorList>
    </citation>
    <scope>NUCLEOTIDE SEQUENCE [LARGE SCALE GENOMIC DNA]</scope>
    <source>
        <strain evidence="2 3">JCM 16395</strain>
    </source>
</reference>
<organism evidence="2 3">
    <name type="scientific">Lactococcus fujiensis JCM 16395</name>
    <dbReference type="NCBI Taxonomy" id="1291764"/>
    <lineage>
        <taxon>Bacteria</taxon>
        <taxon>Bacillati</taxon>
        <taxon>Bacillota</taxon>
        <taxon>Bacilli</taxon>
        <taxon>Lactobacillales</taxon>
        <taxon>Streptococcaceae</taxon>
        <taxon>Lactococcus</taxon>
    </lineage>
</organism>
<dbReference type="InterPro" id="IPR003425">
    <property type="entry name" value="CCB3/YggT"/>
</dbReference>
<dbReference type="EMBL" id="JXJU01000004">
    <property type="protein sequence ID" value="PCS00459.1"/>
    <property type="molecule type" value="Genomic_DNA"/>
</dbReference>
<keyword evidence="1" id="KW-0812">Transmembrane</keyword>
<dbReference type="GO" id="GO:0016020">
    <property type="term" value="C:membrane"/>
    <property type="evidence" value="ECO:0007669"/>
    <property type="project" value="InterPro"/>
</dbReference>
<dbReference type="STRING" id="1291764.GCA_001311235_02084"/>
<accession>A0A2A5RME2</accession>
<keyword evidence="3" id="KW-1185">Reference proteome</keyword>
<comment type="caution">
    <text evidence="2">The sequence shown here is derived from an EMBL/GenBank/DDBJ whole genome shotgun (WGS) entry which is preliminary data.</text>
</comment>